<dbReference type="AlphaFoldDB" id="A0A7E5A1Y1"/>
<proteinExistence type="predicted"/>
<sequence length="86" mass="9593">MKSTRDQKITELWSKHALQPATLDDFNDAINELVRQTNTIIHADSYKTGLAIPMWCTDLEKTTCHALASYVPCGVFDVEAINGDPI</sequence>
<evidence type="ECO:0000313" key="1">
    <source>
        <dbReference type="Proteomes" id="UP000492821"/>
    </source>
</evidence>
<reference evidence="2" key="2">
    <citation type="submission" date="2020-10" db="UniProtKB">
        <authorList>
            <consortium name="WormBaseParasite"/>
        </authorList>
    </citation>
    <scope>IDENTIFICATION</scope>
</reference>
<reference evidence="1" key="1">
    <citation type="journal article" date="2013" name="Genetics">
        <title>The draft genome and transcriptome of Panagrellus redivivus are shaped by the harsh demands of a free-living lifestyle.</title>
        <authorList>
            <person name="Srinivasan J."/>
            <person name="Dillman A.R."/>
            <person name="Macchietto M.G."/>
            <person name="Heikkinen L."/>
            <person name="Lakso M."/>
            <person name="Fracchia K.M."/>
            <person name="Antoshechkin I."/>
            <person name="Mortazavi A."/>
            <person name="Wong G."/>
            <person name="Sternberg P.W."/>
        </authorList>
    </citation>
    <scope>NUCLEOTIDE SEQUENCE [LARGE SCALE GENOMIC DNA]</scope>
    <source>
        <strain evidence="1">MT8872</strain>
    </source>
</reference>
<organism evidence="1 2">
    <name type="scientific">Panagrellus redivivus</name>
    <name type="common">Microworm</name>
    <dbReference type="NCBI Taxonomy" id="6233"/>
    <lineage>
        <taxon>Eukaryota</taxon>
        <taxon>Metazoa</taxon>
        <taxon>Ecdysozoa</taxon>
        <taxon>Nematoda</taxon>
        <taxon>Chromadorea</taxon>
        <taxon>Rhabditida</taxon>
        <taxon>Tylenchina</taxon>
        <taxon>Panagrolaimomorpha</taxon>
        <taxon>Panagrolaimoidea</taxon>
        <taxon>Panagrolaimidae</taxon>
        <taxon>Panagrellus</taxon>
    </lineage>
</organism>
<accession>A0A7E5A1Y1</accession>
<dbReference type="WBParaSite" id="Pan_g8864.t1">
    <property type="protein sequence ID" value="Pan_g8864.t1"/>
    <property type="gene ID" value="Pan_g8864"/>
</dbReference>
<evidence type="ECO:0000313" key="2">
    <source>
        <dbReference type="WBParaSite" id="Pan_g8864.t1"/>
    </source>
</evidence>
<name>A0A7E5A1Y1_PANRE</name>
<dbReference type="Proteomes" id="UP000492821">
    <property type="component" value="Unassembled WGS sequence"/>
</dbReference>
<keyword evidence="1" id="KW-1185">Reference proteome</keyword>
<protein>
    <submittedName>
        <fullName evidence="2">HNH endonuclease</fullName>
    </submittedName>
</protein>